<dbReference type="EMBL" id="WTYR01000001">
    <property type="protein sequence ID" value="MXP09716.1"/>
    <property type="molecule type" value="Genomic_DNA"/>
</dbReference>
<comment type="caution">
    <text evidence="1">The sequence shown here is derived from an EMBL/GenBank/DDBJ whole genome shotgun (WGS) entry which is preliminary data.</text>
</comment>
<evidence type="ECO:0008006" key="3">
    <source>
        <dbReference type="Google" id="ProtNLM"/>
    </source>
</evidence>
<sequence length="118" mass="12957">MAIASLHTDGDLEYLEDNQLDVDEVLNFVDEKKLGDGESECILLANLDGQSSICCDDRRGRAKATEFLGEERVLGSLRLLKMAVRVGLIVPVEAFAAYELMRDAGGFLPTIGIAYFED</sequence>
<organism evidence="1 2">
    <name type="scientific">Alteriqipengyuania halimionae</name>
    <dbReference type="NCBI Taxonomy" id="1926630"/>
    <lineage>
        <taxon>Bacteria</taxon>
        <taxon>Pseudomonadati</taxon>
        <taxon>Pseudomonadota</taxon>
        <taxon>Alphaproteobacteria</taxon>
        <taxon>Sphingomonadales</taxon>
        <taxon>Erythrobacteraceae</taxon>
        <taxon>Alteriqipengyuania</taxon>
    </lineage>
</organism>
<evidence type="ECO:0000313" key="2">
    <source>
        <dbReference type="Proteomes" id="UP000429229"/>
    </source>
</evidence>
<protein>
    <recommendedName>
        <fullName evidence="3">DUF3368 domain-containing protein</fullName>
    </recommendedName>
</protein>
<keyword evidence="2" id="KW-1185">Reference proteome</keyword>
<dbReference type="InterPro" id="IPR021799">
    <property type="entry name" value="PIN-like_prokaryotic"/>
</dbReference>
<dbReference type="Proteomes" id="UP000429229">
    <property type="component" value="Unassembled WGS sequence"/>
</dbReference>
<evidence type="ECO:0000313" key="1">
    <source>
        <dbReference type="EMBL" id="MXP09716.1"/>
    </source>
</evidence>
<name>A0A6I4U1V6_9SPHN</name>
<dbReference type="Pfam" id="PF11848">
    <property type="entry name" value="DUF3368"/>
    <property type="match status" value="1"/>
</dbReference>
<dbReference type="RefSeq" id="WP_160616393.1">
    <property type="nucleotide sequence ID" value="NZ_WTYR01000001.1"/>
</dbReference>
<gene>
    <name evidence="1" type="ORF">GRI68_05945</name>
</gene>
<proteinExistence type="predicted"/>
<dbReference type="AlphaFoldDB" id="A0A6I4U1V6"/>
<reference evidence="1 2" key="1">
    <citation type="submission" date="2019-12" db="EMBL/GenBank/DDBJ databases">
        <title>Genomic-based taxomic classification of the family Erythrobacteraceae.</title>
        <authorList>
            <person name="Xu L."/>
        </authorList>
    </citation>
    <scope>NUCLEOTIDE SEQUENCE [LARGE SCALE GENOMIC DNA]</scope>
    <source>
        <strain evidence="1 2">LMG 29519</strain>
    </source>
</reference>
<accession>A0A6I4U1V6</accession>
<dbReference type="OrthoDB" id="8479680at2"/>